<reference evidence="2" key="1">
    <citation type="submission" date="2020-05" db="EMBL/GenBank/DDBJ databases">
        <authorList>
            <person name="Rincon C."/>
            <person name="Sanders R I."/>
            <person name="Robbins C."/>
            <person name="Chaturvedi A."/>
        </authorList>
    </citation>
    <scope>NUCLEOTIDE SEQUENCE</scope>
    <source>
        <strain evidence="2">CHB12</strain>
    </source>
</reference>
<accession>A0A915YSG5</accession>
<keyword evidence="1" id="KW-0472">Membrane</keyword>
<evidence type="ECO:0000256" key="1">
    <source>
        <dbReference type="SAM" id="Phobius"/>
    </source>
</evidence>
<evidence type="ECO:0000313" key="2">
    <source>
        <dbReference type="EMBL" id="CAB5329144.1"/>
    </source>
</evidence>
<dbReference type="InterPro" id="IPR026749">
    <property type="entry name" value="Tmem135"/>
</dbReference>
<feature type="transmembrane region" description="Helical" evidence="1">
    <location>
        <begin position="72"/>
        <end position="92"/>
    </location>
</feature>
<dbReference type="VEuPathDB" id="FungiDB:RhiirFUN_006919"/>
<name>A0A915YSG5_9GLOM</name>
<sequence>MMSHIVTREDVNAALSNKDHQNKPNTIKKIILHSIIGGLESYAKAHGIRGGVNFLLNLLTVFRKRKGSIYHAFIHGFFGMDAVRFGVGFGGFSFLWKLINNGLRYIRKKDDHWNGLIAGFIAGTSILAEKRERRISIAQQLFVRALQAVYNAGSAREYFRIPHGDSLIFIISTAQVLYAYTMRPTTIPKDFLNFMIATARVPKETLNINLSLRKGLPLNNDDAINLVKKFNGTKNALEIASNLPPRPVAIPCELIHPQFDSCIYTNIERFYQVFRNIAPVYATLNFVPMIAFKSAQLTEDPMALIKKSMFNTIRSSTFISTFVASYQTQICFHRNMIKIFNLEWDSKYLYWLAGLNSAFAILIENRNTRVNLALYVLPKAAESWYKIMCQRNWIFELHKTADVWFFSLAMSIIMAAYQHEPEILNPMEFLFKKKKNLYIIFRKITFTDRILSICFIYKLIYNFYGIFK</sequence>
<keyword evidence="1" id="KW-1133">Transmembrane helix</keyword>
<protein>
    <recommendedName>
        <fullName evidence="4">Transmembrane protein 135 N-terminal domain-containing protein</fullName>
    </recommendedName>
</protein>
<evidence type="ECO:0000313" key="3">
    <source>
        <dbReference type="Proteomes" id="UP000684084"/>
    </source>
</evidence>
<comment type="caution">
    <text evidence="2">The sequence shown here is derived from an EMBL/GenBank/DDBJ whole genome shotgun (WGS) entry which is preliminary data.</text>
</comment>
<proteinExistence type="predicted"/>
<dbReference type="OrthoDB" id="291792at2759"/>
<organism evidence="2 3">
    <name type="scientific">Rhizophagus irregularis</name>
    <dbReference type="NCBI Taxonomy" id="588596"/>
    <lineage>
        <taxon>Eukaryota</taxon>
        <taxon>Fungi</taxon>
        <taxon>Fungi incertae sedis</taxon>
        <taxon>Mucoromycota</taxon>
        <taxon>Glomeromycotina</taxon>
        <taxon>Glomeromycetes</taxon>
        <taxon>Glomerales</taxon>
        <taxon>Glomeraceae</taxon>
        <taxon>Rhizophagus</taxon>
    </lineage>
</organism>
<dbReference type="Pfam" id="PF02466">
    <property type="entry name" value="Tim17"/>
    <property type="match status" value="1"/>
</dbReference>
<gene>
    <name evidence="2" type="ORF">CHRIB12_LOCUS2775</name>
</gene>
<dbReference type="PANTHER" id="PTHR12459:SF6">
    <property type="entry name" value="GB|AAD46013.1"/>
    <property type="match status" value="1"/>
</dbReference>
<dbReference type="Proteomes" id="UP000684084">
    <property type="component" value="Unassembled WGS sequence"/>
</dbReference>
<dbReference type="AlphaFoldDB" id="A0A915YSG5"/>
<keyword evidence="1" id="KW-0812">Transmembrane</keyword>
<evidence type="ECO:0008006" key="4">
    <source>
        <dbReference type="Google" id="ProtNLM"/>
    </source>
</evidence>
<dbReference type="EMBL" id="CAGKOT010000004">
    <property type="protein sequence ID" value="CAB5329144.1"/>
    <property type="molecule type" value="Genomic_DNA"/>
</dbReference>
<dbReference type="PANTHER" id="PTHR12459">
    <property type="entry name" value="TRANSMEMBRANE PROTEIN 135-RELATED"/>
    <property type="match status" value="1"/>
</dbReference>